<feature type="transmembrane region" description="Helical" evidence="1">
    <location>
        <begin position="42"/>
        <end position="63"/>
    </location>
</feature>
<keyword evidence="1" id="KW-1133">Transmembrane helix</keyword>
<dbReference type="RefSeq" id="WP_192749503.1">
    <property type="nucleotide sequence ID" value="NZ_BAABJL010000030.1"/>
</dbReference>
<evidence type="ECO:0000256" key="1">
    <source>
        <dbReference type="SAM" id="Phobius"/>
    </source>
</evidence>
<name>A0A927MXG8_9ACTN</name>
<evidence type="ECO:0000313" key="2">
    <source>
        <dbReference type="EMBL" id="MBE1605112.1"/>
    </source>
</evidence>
<feature type="transmembrane region" description="Helical" evidence="1">
    <location>
        <begin position="69"/>
        <end position="88"/>
    </location>
</feature>
<dbReference type="Proteomes" id="UP000638648">
    <property type="component" value="Unassembled WGS sequence"/>
</dbReference>
<organism evidence="2 3">
    <name type="scientific">Actinopolymorpha pittospori</name>
    <dbReference type="NCBI Taxonomy" id="648752"/>
    <lineage>
        <taxon>Bacteria</taxon>
        <taxon>Bacillati</taxon>
        <taxon>Actinomycetota</taxon>
        <taxon>Actinomycetes</taxon>
        <taxon>Propionibacteriales</taxon>
        <taxon>Actinopolymorphaceae</taxon>
        <taxon>Actinopolymorpha</taxon>
    </lineage>
</organism>
<dbReference type="EMBL" id="JADBEM010000001">
    <property type="protein sequence ID" value="MBE1605112.1"/>
    <property type="molecule type" value="Genomic_DNA"/>
</dbReference>
<keyword evidence="1" id="KW-0812">Transmembrane</keyword>
<gene>
    <name evidence="2" type="ORF">HEB94_001960</name>
</gene>
<keyword evidence="3" id="KW-1185">Reference proteome</keyword>
<protein>
    <submittedName>
        <fullName evidence="2">Uncharacterized protein</fullName>
    </submittedName>
</protein>
<sequence length="178" mass="20277">MADQQGQYIAYDHTDLERRRKKLWNLAEGVPLTVLGGIDLRALVMAAVSFLGLLGLAMLLSPVLPAISLNLWTILVCLSVSVGLYVLWPRRWRNGLTTEQNILVAADYLFLQPRRIHGLAEDVEPEVVHWRVILWKPLHPRWHDALAEARSRRSDRLLRPCPDDTFPERATSAPEWGS</sequence>
<dbReference type="AlphaFoldDB" id="A0A927MXG8"/>
<reference evidence="2" key="1">
    <citation type="submission" date="2020-10" db="EMBL/GenBank/DDBJ databases">
        <title>Sequencing the genomes of 1000 actinobacteria strains.</title>
        <authorList>
            <person name="Klenk H.-P."/>
        </authorList>
    </citation>
    <scope>NUCLEOTIDE SEQUENCE</scope>
    <source>
        <strain evidence="2">DSM 45354</strain>
    </source>
</reference>
<comment type="caution">
    <text evidence="2">The sequence shown here is derived from an EMBL/GenBank/DDBJ whole genome shotgun (WGS) entry which is preliminary data.</text>
</comment>
<proteinExistence type="predicted"/>
<accession>A0A927MXG8</accession>
<keyword evidence="1" id="KW-0472">Membrane</keyword>
<evidence type="ECO:0000313" key="3">
    <source>
        <dbReference type="Proteomes" id="UP000638648"/>
    </source>
</evidence>